<dbReference type="SUPFAM" id="SSF52768">
    <property type="entry name" value="Arginase/deacetylase"/>
    <property type="match status" value="1"/>
</dbReference>
<sequence length="359" mass="39729">MAALPSAPASLSFAGLRRPAVAGRCLERYRDVLKAWPTPKQLPIVYSPRYNITFLGLEKLHPFDSAKYEKIVKTLQKRGLFAKQQLVEPLEAPLEVLRDVHTDQYVANIHNSSLTVAQVTELAPLAVLPVWLLRQRVVSPMRYHVSGTMAAAALAMQYGWAINLGGGMHHAFSATGSGWCPFDDIYLAIRRLRDSSQGEIQKVLYIDLDAHQGNGVERDKLLHQDENLFIIDVYNASVFPKDTEAKAGIDISVELRSGVDTATYMQRLQQALRDSLDRFKPHVIFYNAGTDVLVDDPLGLMMVDEAGVIARDQAVWSFALNDAQAPIVMTLSGGYAKRSAAVVADSVTALLKKYHLTDL</sequence>
<evidence type="ECO:0000313" key="3">
    <source>
        <dbReference type="EMBL" id="CAD8285698.1"/>
    </source>
</evidence>
<dbReference type="PRINTS" id="PR01270">
    <property type="entry name" value="HDASUPER"/>
</dbReference>
<evidence type="ECO:0000259" key="2">
    <source>
        <dbReference type="Pfam" id="PF00850"/>
    </source>
</evidence>
<gene>
    <name evidence="3" type="ORF">CEUR00632_LOCUS5736</name>
</gene>
<dbReference type="Gene3D" id="3.40.800.20">
    <property type="entry name" value="Histone deacetylase domain"/>
    <property type="match status" value="1"/>
</dbReference>
<dbReference type="GO" id="GO:0040029">
    <property type="term" value="P:epigenetic regulation of gene expression"/>
    <property type="evidence" value="ECO:0007669"/>
    <property type="project" value="TreeGrafter"/>
</dbReference>
<dbReference type="GO" id="GO:0000118">
    <property type="term" value="C:histone deacetylase complex"/>
    <property type="evidence" value="ECO:0007669"/>
    <property type="project" value="TreeGrafter"/>
</dbReference>
<feature type="domain" description="Histone deacetylase" evidence="2">
    <location>
        <begin position="61"/>
        <end position="350"/>
    </location>
</feature>
<dbReference type="EMBL" id="HBEC01012458">
    <property type="protein sequence ID" value="CAD8285698.1"/>
    <property type="molecule type" value="Transcribed_RNA"/>
</dbReference>
<dbReference type="CDD" id="cd09993">
    <property type="entry name" value="HDAC_classIV"/>
    <property type="match status" value="1"/>
</dbReference>
<proteinExistence type="predicted"/>
<dbReference type="GO" id="GO:0004407">
    <property type="term" value="F:histone deacetylase activity"/>
    <property type="evidence" value="ECO:0007669"/>
    <property type="project" value="InterPro"/>
</dbReference>
<organism evidence="3">
    <name type="scientific">Chlamydomonas euryale</name>
    <dbReference type="NCBI Taxonomy" id="1486919"/>
    <lineage>
        <taxon>Eukaryota</taxon>
        <taxon>Viridiplantae</taxon>
        <taxon>Chlorophyta</taxon>
        <taxon>core chlorophytes</taxon>
        <taxon>Chlorophyceae</taxon>
        <taxon>CS clade</taxon>
        <taxon>Chlamydomonadales</taxon>
        <taxon>Chlamydomonadaceae</taxon>
        <taxon>Chlamydomonas</taxon>
    </lineage>
</organism>
<dbReference type="AlphaFoldDB" id="A0A7R9V615"/>
<dbReference type="GO" id="GO:0016787">
    <property type="term" value="F:hydrolase activity"/>
    <property type="evidence" value="ECO:0007669"/>
    <property type="project" value="UniProtKB-KW"/>
</dbReference>
<protein>
    <recommendedName>
        <fullName evidence="2">Histone deacetylase domain-containing protein</fullName>
    </recommendedName>
</protein>
<dbReference type="InterPro" id="IPR023696">
    <property type="entry name" value="Ureohydrolase_dom_sf"/>
</dbReference>
<reference evidence="3" key="1">
    <citation type="submission" date="2021-01" db="EMBL/GenBank/DDBJ databases">
        <authorList>
            <person name="Corre E."/>
            <person name="Pelletier E."/>
            <person name="Niang G."/>
            <person name="Scheremetjew M."/>
            <person name="Finn R."/>
            <person name="Kale V."/>
            <person name="Holt S."/>
            <person name="Cochrane G."/>
            <person name="Meng A."/>
            <person name="Brown T."/>
            <person name="Cohen L."/>
        </authorList>
    </citation>
    <scope>NUCLEOTIDE SEQUENCE</scope>
    <source>
        <strain evidence="3">CCMP219</strain>
    </source>
</reference>
<keyword evidence="1" id="KW-0378">Hydrolase</keyword>
<name>A0A7R9V615_9CHLO</name>
<dbReference type="InterPro" id="IPR000286">
    <property type="entry name" value="HDACs"/>
</dbReference>
<dbReference type="InterPro" id="IPR037138">
    <property type="entry name" value="His_deacetylse_dom_sf"/>
</dbReference>
<dbReference type="InterPro" id="IPR044150">
    <property type="entry name" value="HDAC_classIV"/>
</dbReference>
<dbReference type="PANTHER" id="PTHR10625">
    <property type="entry name" value="HISTONE DEACETYLASE HDAC1-RELATED"/>
    <property type="match status" value="1"/>
</dbReference>
<accession>A0A7R9V615</accession>
<dbReference type="InterPro" id="IPR023801">
    <property type="entry name" value="His_deacetylse_dom"/>
</dbReference>
<dbReference type="PANTHER" id="PTHR10625:SF23">
    <property type="entry name" value="HISTONE DEACETYLASE 11"/>
    <property type="match status" value="1"/>
</dbReference>
<evidence type="ECO:0000256" key="1">
    <source>
        <dbReference type="ARBA" id="ARBA00022801"/>
    </source>
</evidence>
<dbReference type="Pfam" id="PF00850">
    <property type="entry name" value="Hist_deacetyl"/>
    <property type="match status" value="1"/>
</dbReference>